<sequence>MRELKHQHKFIIFSELFQFIKNSIVPLIIFLISIGSKIPPKYGGDYTEGIVIIAFFVIVSALAIFKWKRNVYNVQEDGMYMKYGIFEIHERTVPFSQVHTADISSSLIQRLFNVCKLEIDTAGGDAKSEISIFLSKQEALRIKSIIFKVEKNENQDEIIEEKNIKKLTSSLKDLFVMATFSTRILAGFFIILAFYSKIDDILPKKFKEKAQGYTDNIIKGVKGVNIIKYVVTLIIIMLFVSWVISIGLTIIKYYKFTVIREDDNIKLSYGLFNKKEVTIPLKRIQSLIIVEGVIKKPLGYFSLNVETIGYGKDKGESTMICPIAKKIVLDKFFVDILPEMNITYNLEKSPRKALKGFIVFRLVPELIVMFLVGYFAPYGYYIFLLLPILIILHYIRFSDNGLYCGDEFIVMRYRKLARETVIIQKECIQSIEKTQNLFQKNKAIAKCRVTIAGDILGSSYTVGYMNEDFIKEHVEVRK</sequence>
<dbReference type="InterPro" id="IPR014529">
    <property type="entry name" value="UCP026631"/>
</dbReference>
<feature type="transmembrane region" description="Helical" evidence="1">
    <location>
        <begin position="46"/>
        <end position="65"/>
    </location>
</feature>
<dbReference type="PANTHER" id="PTHR34473:SF2">
    <property type="entry name" value="UPF0699 TRANSMEMBRANE PROTEIN YDBT"/>
    <property type="match status" value="1"/>
</dbReference>
<reference evidence="3 4" key="1">
    <citation type="submission" date="2021-06" db="EMBL/GenBank/DDBJ databases">
        <title>Clostridia strains as spoilage organisms.</title>
        <authorList>
            <person name="Wambui J."/>
            <person name="Stephan R."/>
            <person name="Stevens M.J.A."/>
        </authorList>
    </citation>
    <scope>NUCLEOTIDE SEQUENCE [LARGE SCALE GENOMIC DNA]</scope>
    <source>
        <strain evidence="3 4">DSM 14204</strain>
    </source>
</reference>
<feature type="transmembrane region" description="Helical" evidence="1">
    <location>
        <begin position="378"/>
        <end position="395"/>
    </location>
</feature>
<feature type="domain" description="YdbS-like PH" evidence="2">
    <location>
        <begin position="406"/>
        <end position="455"/>
    </location>
</feature>
<dbReference type="EMBL" id="JAHLDV010000002">
    <property type="protein sequence ID" value="MBU3158512.1"/>
    <property type="molecule type" value="Genomic_DNA"/>
</dbReference>
<dbReference type="PIRSF" id="PIRSF026631">
    <property type="entry name" value="UCP026631"/>
    <property type="match status" value="1"/>
</dbReference>
<feature type="transmembrane region" description="Helical" evidence="1">
    <location>
        <begin position="12"/>
        <end position="34"/>
    </location>
</feature>
<keyword evidence="1" id="KW-1133">Transmembrane helix</keyword>
<feature type="domain" description="YdbS-like PH" evidence="2">
    <location>
        <begin position="67"/>
        <end position="145"/>
    </location>
</feature>
<keyword evidence="1" id="KW-0812">Transmembrane</keyword>
<keyword evidence="1" id="KW-0472">Membrane</keyword>
<feature type="transmembrane region" description="Helical" evidence="1">
    <location>
        <begin position="226"/>
        <end position="251"/>
    </location>
</feature>
<evidence type="ECO:0000313" key="3">
    <source>
        <dbReference type="EMBL" id="MBU3158512.1"/>
    </source>
</evidence>
<keyword evidence="4" id="KW-1185">Reference proteome</keyword>
<dbReference type="Pfam" id="PF03703">
    <property type="entry name" value="bPH_2"/>
    <property type="match status" value="3"/>
</dbReference>
<dbReference type="RefSeq" id="WP_216145573.1">
    <property type="nucleotide sequence ID" value="NZ_JAHLDV010000002.1"/>
</dbReference>
<protein>
    <submittedName>
        <fullName evidence="3">PH domain-containing protein</fullName>
    </submittedName>
</protein>
<gene>
    <name evidence="3" type="ORF">KPL37_01840</name>
</gene>
<name>A0ABS6BNY6_9CLOT</name>
<dbReference type="Proteomes" id="UP000776252">
    <property type="component" value="Unassembled WGS sequence"/>
</dbReference>
<dbReference type="PANTHER" id="PTHR34473">
    <property type="entry name" value="UPF0699 TRANSMEMBRANE PROTEIN YDBS"/>
    <property type="match status" value="1"/>
</dbReference>
<feature type="domain" description="YdbS-like PH" evidence="2">
    <location>
        <begin position="253"/>
        <end position="315"/>
    </location>
</feature>
<evidence type="ECO:0000259" key="2">
    <source>
        <dbReference type="Pfam" id="PF03703"/>
    </source>
</evidence>
<evidence type="ECO:0000256" key="1">
    <source>
        <dbReference type="SAM" id="Phobius"/>
    </source>
</evidence>
<accession>A0ABS6BNY6</accession>
<organism evidence="3 4">
    <name type="scientific">Clostridium frigoris</name>
    <dbReference type="NCBI Taxonomy" id="205327"/>
    <lineage>
        <taxon>Bacteria</taxon>
        <taxon>Bacillati</taxon>
        <taxon>Bacillota</taxon>
        <taxon>Clostridia</taxon>
        <taxon>Eubacteriales</taxon>
        <taxon>Clostridiaceae</taxon>
        <taxon>Clostridium</taxon>
    </lineage>
</organism>
<proteinExistence type="predicted"/>
<feature type="transmembrane region" description="Helical" evidence="1">
    <location>
        <begin position="174"/>
        <end position="195"/>
    </location>
</feature>
<comment type="caution">
    <text evidence="3">The sequence shown here is derived from an EMBL/GenBank/DDBJ whole genome shotgun (WGS) entry which is preliminary data.</text>
</comment>
<dbReference type="InterPro" id="IPR005182">
    <property type="entry name" value="YdbS-like_PH"/>
</dbReference>
<evidence type="ECO:0000313" key="4">
    <source>
        <dbReference type="Proteomes" id="UP000776252"/>
    </source>
</evidence>